<proteinExistence type="predicted"/>
<dbReference type="Gene3D" id="3.40.50.720">
    <property type="entry name" value="NAD(P)-binding Rossmann-like Domain"/>
    <property type="match status" value="1"/>
</dbReference>
<feature type="non-terminal residue" evidence="3">
    <location>
        <position position="193"/>
    </location>
</feature>
<feature type="domain" description="Oxidoreductase DRL-like catalytic" evidence="2">
    <location>
        <begin position="144"/>
        <end position="187"/>
    </location>
</feature>
<dbReference type="SUPFAM" id="SSF51735">
    <property type="entry name" value="NAD(P)-binding Rossmann-fold domains"/>
    <property type="match status" value="1"/>
</dbReference>
<dbReference type="InterPro" id="IPR036291">
    <property type="entry name" value="NAD(P)-bd_dom_sf"/>
</dbReference>
<gene>
    <name evidence="3" type="ORF">ETSY2_01820</name>
</gene>
<accession>W4MFB1</accession>
<dbReference type="PANTHER" id="PTHR37850">
    <property type="entry name" value="STRU PROTEIN"/>
    <property type="match status" value="1"/>
</dbReference>
<dbReference type="EMBL" id="AZHX01000068">
    <property type="protein sequence ID" value="ETX09039.1"/>
    <property type="molecule type" value="Genomic_DNA"/>
</dbReference>
<keyword evidence="4" id="KW-1185">Reference proteome</keyword>
<dbReference type="Pfam" id="PF21135">
    <property type="entry name" value="DRL_cat"/>
    <property type="match status" value="1"/>
</dbReference>
<dbReference type="GO" id="GO:0000166">
    <property type="term" value="F:nucleotide binding"/>
    <property type="evidence" value="ECO:0007669"/>
    <property type="project" value="InterPro"/>
</dbReference>
<dbReference type="Pfam" id="PF01408">
    <property type="entry name" value="GFO_IDH_MocA"/>
    <property type="match status" value="1"/>
</dbReference>
<dbReference type="AlphaFoldDB" id="W4MFB1"/>
<dbReference type="InterPro" id="IPR000683">
    <property type="entry name" value="Gfo/Idh/MocA-like_OxRdtase_N"/>
</dbReference>
<protein>
    <submittedName>
        <fullName evidence="3">Uncharacterized protein</fullName>
    </submittedName>
</protein>
<evidence type="ECO:0000313" key="4">
    <source>
        <dbReference type="Proteomes" id="UP000019140"/>
    </source>
</evidence>
<reference evidence="3 4" key="1">
    <citation type="journal article" date="2014" name="Nature">
        <title>An environmental bacterial taxon with a large and distinct metabolic repertoire.</title>
        <authorList>
            <person name="Wilson M.C."/>
            <person name="Mori T."/>
            <person name="Ruckert C."/>
            <person name="Uria A.R."/>
            <person name="Helf M.J."/>
            <person name="Takada K."/>
            <person name="Gernert C."/>
            <person name="Steffens U.A."/>
            <person name="Heycke N."/>
            <person name="Schmitt S."/>
            <person name="Rinke C."/>
            <person name="Helfrich E.J."/>
            <person name="Brachmann A.O."/>
            <person name="Gurgui C."/>
            <person name="Wakimoto T."/>
            <person name="Kracht M."/>
            <person name="Crusemann M."/>
            <person name="Hentschel U."/>
            <person name="Abe I."/>
            <person name="Matsunaga S."/>
            <person name="Kalinowski J."/>
            <person name="Takeyama H."/>
            <person name="Piel J."/>
        </authorList>
    </citation>
    <scope>NUCLEOTIDE SEQUENCE [LARGE SCALE GENOMIC DNA]</scope>
    <source>
        <strain evidence="4">TSY2</strain>
    </source>
</reference>
<evidence type="ECO:0000259" key="1">
    <source>
        <dbReference type="Pfam" id="PF01408"/>
    </source>
</evidence>
<dbReference type="InterPro" id="IPR048423">
    <property type="entry name" value="DRL_cat"/>
</dbReference>
<organism evidence="3 4">
    <name type="scientific">Candidatus Entotheonella gemina</name>
    <dbReference type="NCBI Taxonomy" id="1429439"/>
    <lineage>
        <taxon>Bacteria</taxon>
        <taxon>Pseudomonadati</taxon>
        <taxon>Nitrospinota/Tectimicrobiota group</taxon>
        <taxon>Candidatus Tectimicrobiota</taxon>
        <taxon>Candidatus Entotheonellia</taxon>
        <taxon>Candidatus Entotheonellales</taxon>
        <taxon>Candidatus Entotheonellaceae</taxon>
        <taxon>Candidatus Entotheonella</taxon>
    </lineage>
</organism>
<evidence type="ECO:0000313" key="3">
    <source>
        <dbReference type="EMBL" id="ETX09039.1"/>
    </source>
</evidence>
<name>W4MFB1_9BACT</name>
<feature type="domain" description="Gfo/Idh/MocA-like oxidoreductase N-terminal" evidence="1">
    <location>
        <begin position="17"/>
        <end position="114"/>
    </location>
</feature>
<dbReference type="HOGENOM" id="CLU_074752_0_0_7"/>
<evidence type="ECO:0000259" key="2">
    <source>
        <dbReference type="Pfam" id="PF21135"/>
    </source>
</evidence>
<dbReference type="PANTHER" id="PTHR37850:SF3">
    <property type="entry name" value="BLR7815 PROTEIN"/>
    <property type="match status" value="1"/>
</dbReference>
<sequence>MGLTQLLAKRLETSGPVRVGLVGAGKFGSMFLTQIPTTPGIEVTVIADLDPQRARHACATVGWDEDRVARTRYTDDSASLISAPDVEVVVEATGNPVVGVSHACAAFREGKHLVMVNVEADVLVGPWLAREAASAGVVYSMAYGDQPALTCELVDWARSCGFEVAAAGKGTKYLPAYHGSTPSTVWDHYGLTA</sequence>
<comment type="caution">
    <text evidence="3">The sequence shown here is derived from an EMBL/GenBank/DDBJ whole genome shotgun (WGS) entry which is preliminary data.</text>
</comment>
<dbReference type="Proteomes" id="UP000019140">
    <property type="component" value="Unassembled WGS sequence"/>
</dbReference>